<dbReference type="InterPro" id="IPR048551">
    <property type="entry name" value="DACNV"/>
</dbReference>
<dbReference type="EMBL" id="RXOC01000004">
    <property type="protein sequence ID" value="RXF70487.1"/>
    <property type="molecule type" value="Genomic_DNA"/>
</dbReference>
<name>A0A4Q0MB31_9SPHI</name>
<protein>
    <recommendedName>
        <fullName evidence="1">Probable sensor domain-containing protein</fullName>
    </recommendedName>
</protein>
<organism evidence="2 3">
    <name type="scientific">Arcticibacter tournemirensis</name>
    <dbReference type="NCBI Taxonomy" id="699437"/>
    <lineage>
        <taxon>Bacteria</taxon>
        <taxon>Pseudomonadati</taxon>
        <taxon>Bacteroidota</taxon>
        <taxon>Sphingobacteriia</taxon>
        <taxon>Sphingobacteriales</taxon>
        <taxon>Sphingobacteriaceae</taxon>
        <taxon>Arcticibacter</taxon>
    </lineage>
</organism>
<dbReference type="RefSeq" id="WP_128768792.1">
    <property type="nucleotide sequence ID" value="NZ_RXOC01000004.1"/>
</dbReference>
<evidence type="ECO:0000313" key="3">
    <source>
        <dbReference type="Proteomes" id="UP000290848"/>
    </source>
</evidence>
<feature type="domain" description="Probable sensor" evidence="1">
    <location>
        <begin position="36"/>
        <end position="123"/>
    </location>
</feature>
<comment type="caution">
    <text evidence="2">The sequence shown here is derived from an EMBL/GenBank/DDBJ whole genome shotgun (WGS) entry which is preliminary data.</text>
</comment>
<dbReference type="AlphaFoldDB" id="A0A4Q0MB31"/>
<evidence type="ECO:0000313" key="2">
    <source>
        <dbReference type="EMBL" id="RXF70487.1"/>
    </source>
</evidence>
<dbReference type="Proteomes" id="UP000290848">
    <property type="component" value="Unassembled WGS sequence"/>
</dbReference>
<reference evidence="2 3" key="1">
    <citation type="submission" date="2018-12" db="EMBL/GenBank/DDBJ databases">
        <title>The Draft Genome Sequence of the Soil Bacterium Pedobacter tournemirensis R1.</title>
        <authorList>
            <person name="He J."/>
        </authorList>
    </citation>
    <scope>NUCLEOTIDE SEQUENCE [LARGE SCALE GENOMIC DNA]</scope>
    <source>
        <strain evidence="2 3">R1</strain>
    </source>
</reference>
<sequence>MTYEPTYQAARSVAATIEAHFIEHAALACKAGSDSTASIPPANVIEAIVDAAFWASLRKEEGNPPKISIAFLRPDQAEDPLLFEKRLPLSPAILTKLAPGLERAGIHLGVWLEGDDLFLWGTTLIIPNLCFVLDVSEPGLLVIKHRRMCGFGKFTNVAVLKGDQVKVVNDESARIPDCPPVVKALLDLGSPPAWNDPVNVLIQLAVSMRGHQHGGCLLVVPRGTHQWRESIIHPMQYSVSPAFSGLSNIANLEDGLRESPWQSVLSREVEHIAGLTAVDGATLVSDQHELLAFGVKIGRREGSDPVDRVAVVEPVAGSEITVVHPGQIGGTRHLSAAQFVYDQRNAFAFVASQDGHFTVFSWSEAANMLMAYRIDTLLL</sequence>
<accession>A0A4Q0MB31</accession>
<proteinExistence type="predicted"/>
<dbReference type="Pfam" id="PF21751">
    <property type="entry name" value="DACNV"/>
    <property type="match status" value="1"/>
</dbReference>
<evidence type="ECO:0000259" key="1">
    <source>
        <dbReference type="Pfam" id="PF21751"/>
    </source>
</evidence>
<gene>
    <name evidence="2" type="ORF">EKH83_07530</name>
</gene>